<dbReference type="RefSeq" id="WP_114338067.1">
    <property type="nucleotide sequence ID" value="NZ_QPID01000004.1"/>
</dbReference>
<name>A0A368NMA6_9GAMM</name>
<accession>A0A368NMA6</accession>
<sequence length="327" mass="37974">MFDHEKFDHYPFEKIPLEQDLYLMDEKFLNEYEKMMSHFLSDPQNNDYEPVGYVSFVAARKILANSVELSWYANVSDRFHEVSIILTKENFVRCIGCWQYDEKPIIFVNGDWLNSLYARSFSVFAMVDAIGVKQYLEEDKLTTAMLCSLRDRIDALASEYPSVSFISFADSLLLKSNWSVGAHDNDVTYSYEPELFVKLSAEISTIYQECLGLPTYSVITQGQNSYYDDNLLHISDSKNHISLNSLGIPFAQLMDIEHTARAKIRAKEHSPAEVYMDSQYYNSLYFKFDFEKREQPKASYSTKMVSKDCEYYFNSAATILDNLRTEC</sequence>
<dbReference type="AlphaFoldDB" id="A0A368NMA6"/>
<comment type="caution">
    <text evidence="1">The sequence shown here is derived from an EMBL/GenBank/DDBJ whole genome shotgun (WGS) entry which is preliminary data.</text>
</comment>
<keyword evidence="2" id="KW-1185">Reference proteome</keyword>
<evidence type="ECO:0000313" key="1">
    <source>
        <dbReference type="EMBL" id="RCU50579.1"/>
    </source>
</evidence>
<reference evidence="1 2" key="1">
    <citation type="submission" date="2018-07" db="EMBL/GenBank/DDBJ databases">
        <title>Corallincola holothuriorum sp. nov., a new facultative anaerobe isolated from sea cucumber Apostichopus japonicus.</title>
        <authorList>
            <person name="Xia H."/>
        </authorList>
    </citation>
    <scope>NUCLEOTIDE SEQUENCE [LARGE SCALE GENOMIC DNA]</scope>
    <source>
        <strain evidence="1 2">C4</strain>
    </source>
</reference>
<gene>
    <name evidence="1" type="ORF">DU002_09170</name>
</gene>
<dbReference type="EMBL" id="QPID01000004">
    <property type="protein sequence ID" value="RCU50579.1"/>
    <property type="molecule type" value="Genomic_DNA"/>
</dbReference>
<organism evidence="1 2">
    <name type="scientific">Corallincola holothuriorum</name>
    <dbReference type="NCBI Taxonomy" id="2282215"/>
    <lineage>
        <taxon>Bacteria</taxon>
        <taxon>Pseudomonadati</taxon>
        <taxon>Pseudomonadota</taxon>
        <taxon>Gammaproteobacteria</taxon>
        <taxon>Alteromonadales</taxon>
        <taxon>Psychromonadaceae</taxon>
        <taxon>Corallincola</taxon>
    </lineage>
</organism>
<evidence type="ECO:0000313" key="2">
    <source>
        <dbReference type="Proteomes" id="UP000252558"/>
    </source>
</evidence>
<protein>
    <submittedName>
        <fullName evidence="1">Uncharacterized protein</fullName>
    </submittedName>
</protein>
<dbReference type="Proteomes" id="UP000252558">
    <property type="component" value="Unassembled WGS sequence"/>
</dbReference>
<dbReference type="OrthoDB" id="7555502at2"/>
<proteinExistence type="predicted"/>